<feature type="region of interest" description="Disordered" evidence="1">
    <location>
        <begin position="1"/>
        <end position="74"/>
    </location>
</feature>
<dbReference type="Proteomes" id="UP001420932">
    <property type="component" value="Unassembled WGS sequence"/>
</dbReference>
<dbReference type="AlphaFoldDB" id="A0AAP0HR15"/>
<feature type="compositionally biased region" description="Basic and acidic residues" evidence="1">
    <location>
        <begin position="14"/>
        <end position="28"/>
    </location>
</feature>
<evidence type="ECO:0000313" key="3">
    <source>
        <dbReference type="Proteomes" id="UP001420932"/>
    </source>
</evidence>
<proteinExistence type="predicted"/>
<gene>
    <name evidence="2" type="ORF">Syun_025218</name>
</gene>
<keyword evidence="3" id="KW-1185">Reference proteome</keyword>
<feature type="compositionally biased region" description="Basic and acidic residues" evidence="1">
    <location>
        <begin position="43"/>
        <end position="61"/>
    </location>
</feature>
<evidence type="ECO:0000256" key="1">
    <source>
        <dbReference type="SAM" id="MobiDB-lite"/>
    </source>
</evidence>
<feature type="region of interest" description="Disordered" evidence="1">
    <location>
        <begin position="102"/>
        <end position="129"/>
    </location>
</feature>
<sequence length="129" mass="14200">MQTANDTRNSPRRSQSDHGHAEESADQRPRRRRAQPTVGKIAEATERGRRAGKFELRRADPTRNGGEVSDERRRDVAETTAIELMSQPAPARSAMRVMVAQPAATPAAQRGQIGVAQPLKRSEWSSGSE</sequence>
<dbReference type="EMBL" id="JBBNAF010000011">
    <property type="protein sequence ID" value="KAK9098173.1"/>
    <property type="molecule type" value="Genomic_DNA"/>
</dbReference>
<protein>
    <submittedName>
        <fullName evidence="2">Uncharacterized protein</fullName>
    </submittedName>
</protein>
<organism evidence="2 3">
    <name type="scientific">Stephania yunnanensis</name>
    <dbReference type="NCBI Taxonomy" id="152371"/>
    <lineage>
        <taxon>Eukaryota</taxon>
        <taxon>Viridiplantae</taxon>
        <taxon>Streptophyta</taxon>
        <taxon>Embryophyta</taxon>
        <taxon>Tracheophyta</taxon>
        <taxon>Spermatophyta</taxon>
        <taxon>Magnoliopsida</taxon>
        <taxon>Ranunculales</taxon>
        <taxon>Menispermaceae</taxon>
        <taxon>Menispermoideae</taxon>
        <taxon>Cissampelideae</taxon>
        <taxon>Stephania</taxon>
    </lineage>
</organism>
<accession>A0AAP0HR15</accession>
<reference evidence="2 3" key="1">
    <citation type="submission" date="2024-01" db="EMBL/GenBank/DDBJ databases">
        <title>Genome assemblies of Stephania.</title>
        <authorList>
            <person name="Yang L."/>
        </authorList>
    </citation>
    <scope>NUCLEOTIDE SEQUENCE [LARGE SCALE GENOMIC DNA]</scope>
    <source>
        <strain evidence="2">YNDBR</strain>
        <tissue evidence="2">Leaf</tissue>
    </source>
</reference>
<name>A0AAP0HR15_9MAGN</name>
<comment type="caution">
    <text evidence="2">The sequence shown here is derived from an EMBL/GenBank/DDBJ whole genome shotgun (WGS) entry which is preliminary data.</text>
</comment>
<evidence type="ECO:0000313" key="2">
    <source>
        <dbReference type="EMBL" id="KAK9098173.1"/>
    </source>
</evidence>